<dbReference type="STRING" id="1385510.GCA_000425205_00517"/>
<comment type="caution">
    <text evidence="1">The sequence shown here is derived from an EMBL/GenBank/DDBJ whole genome shotgun (WGS) entry which is preliminary data.</text>
</comment>
<keyword evidence="2" id="KW-1185">Reference proteome</keyword>
<accession>A0A0A5GLL3</accession>
<protein>
    <submittedName>
        <fullName evidence="1">Arginine deiminase</fullName>
    </submittedName>
</protein>
<reference evidence="1 2" key="1">
    <citation type="submission" date="2013-08" db="EMBL/GenBank/DDBJ databases">
        <authorList>
            <person name="Huang J."/>
            <person name="Wang G."/>
        </authorList>
    </citation>
    <scope>NUCLEOTIDE SEQUENCE [LARGE SCALE GENOMIC DNA]</scope>
    <source>
        <strain evidence="1 2">JSM 076056</strain>
    </source>
</reference>
<proteinExistence type="predicted"/>
<dbReference type="PANTHER" id="PTHR47271:SF2">
    <property type="entry name" value="ARGININE DEIMINASE"/>
    <property type="match status" value="1"/>
</dbReference>
<gene>
    <name evidence="1" type="ORF">N781_03105</name>
</gene>
<dbReference type="RefSeq" id="WP_026799305.1">
    <property type="nucleotide sequence ID" value="NZ_AULI01000002.1"/>
</dbReference>
<dbReference type="eggNOG" id="COG1834">
    <property type="taxonomic scope" value="Bacteria"/>
</dbReference>
<dbReference type="Proteomes" id="UP000030528">
    <property type="component" value="Unassembled WGS sequence"/>
</dbReference>
<dbReference type="OrthoDB" id="9807502at2"/>
<evidence type="ECO:0000313" key="2">
    <source>
        <dbReference type="Proteomes" id="UP000030528"/>
    </source>
</evidence>
<dbReference type="Pfam" id="PF02274">
    <property type="entry name" value="ADI"/>
    <property type="match status" value="1"/>
</dbReference>
<name>A0A0A5GLL3_9BACI</name>
<dbReference type="EMBL" id="AVPE01000008">
    <property type="protein sequence ID" value="KGX92020.1"/>
    <property type="molecule type" value="Genomic_DNA"/>
</dbReference>
<dbReference type="AlphaFoldDB" id="A0A0A5GLL3"/>
<organism evidence="1 2">
    <name type="scientific">Pontibacillus halophilus JSM 076056 = DSM 19796</name>
    <dbReference type="NCBI Taxonomy" id="1385510"/>
    <lineage>
        <taxon>Bacteria</taxon>
        <taxon>Bacillati</taxon>
        <taxon>Bacillota</taxon>
        <taxon>Bacilli</taxon>
        <taxon>Bacillales</taxon>
        <taxon>Bacillaceae</taxon>
        <taxon>Pontibacillus</taxon>
    </lineage>
</organism>
<dbReference type="SUPFAM" id="SSF55909">
    <property type="entry name" value="Pentein"/>
    <property type="match status" value="1"/>
</dbReference>
<sequence>MHIQPHCWTEHGQLDVVMLCPPSNLDVPDQQTAQDVQWTEPVQQKKAKKAHERLYRALEKQNVQIVNYADYLSKEDRQLNEQLINRIFVRDLACVFGETVIPGEAGTSMRKPEYVQSHLLMKDWFKQGSFLINDNNDLKGLEYGDVHVLSKDAVLINVGIRTSLSSVEKIKDLLFKAGFSEIGIIDLPRRPDTLHLDMNCNVAAPGVFLSKSYLRFMPVMITTQDKVKHAMLADFLGRHGFEVYWVTDVNTIPDINFLCLDPETLLISTKANKKIFKSHPVLKKQKLIEVDVAELEKGGGGIRCMTLPFVRKS</sequence>
<dbReference type="Gene3D" id="3.75.10.10">
    <property type="entry name" value="L-arginine/glycine Amidinotransferase, Chain A"/>
    <property type="match status" value="1"/>
</dbReference>
<dbReference type="GO" id="GO:0016990">
    <property type="term" value="F:arginine deiminase activity"/>
    <property type="evidence" value="ECO:0007669"/>
    <property type="project" value="TreeGrafter"/>
</dbReference>
<dbReference type="PANTHER" id="PTHR47271">
    <property type="entry name" value="ARGININE DEIMINASE"/>
    <property type="match status" value="1"/>
</dbReference>
<evidence type="ECO:0000313" key="1">
    <source>
        <dbReference type="EMBL" id="KGX92020.1"/>
    </source>
</evidence>
<dbReference type="GO" id="GO:0019546">
    <property type="term" value="P:L-arginine deiminase pathway"/>
    <property type="evidence" value="ECO:0007669"/>
    <property type="project" value="TreeGrafter"/>
</dbReference>